<protein>
    <submittedName>
        <fullName evidence="1">Uncharacterized protein</fullName>
    </submittedName>
</protein>
<proteinExistence type="predicted"/>
<gene>
    <name evidence="1" type="ORF">L0P92_02680</name>
</gene>
<dbReference type="EMBL" id="JAKEIP010000005">
    <property type="protein sequence ID" value="MCF1592476.1"/>
    <property type="molecule type" value="Genomic_DNA"/>
</dbReference>
<evidence type="ECO:0000313" key="1">
    <source>
        <dbReference type="EMBL" id="MCF1592476.1"/>
    </source>
</evidence>
<accession>A0A9X1PWA4</accession>
<dbReference type="AlphaFoldDB" id="A0A9X1PWA4"/>
<dbReference type="Proteomes" id="UP001139384">
    <property type="component" value="Unassembled WGS sequence"/>
</dbReference>
<name>A0A9X1PWA4_STRM4</name>
<organism evidence="1 2">
    <name type="scientific">Streptomyces muensis</name>
    <dbReference type="NCBI Taxonomy" id="1077944"/>
    <lineage>
        <taxon>Bacteria</taxon>
        <taxon>Bacillati</taxon>
        <taxon>Actinomycetota</taxon>
        <taxon>Actinomycetes</taxon>
        <taxon>Kitasatosporales</taxon>
        <taxon>Streptomycetaceae</taxon>
        <taxon>Streptomyces</taxon>
    </lineage>
</organism>
<reference evidence="1" key="1">
    <citation type="submission" date="2022-01" db="EMBL/GenBank/DDBJ databases">
        <title>Draft Genome Sequences of Seven Type Strains of the Genus Streptomyces.</title>
        <authorList>
            <person name="Aziz S."/>
            <person name="Coretto E."/>
            <person name="Chronakova A."/>
            <person name="Sproer C."/>
            <person name="Huber K."/>
            <person name="Nouioui I."/>
            <person name="Gross H."/>
        </authorList>
    </citation>
    <scope>NUCLEOTIDE SEQUENCE</scope>
    <source>
        <strain evidence="1">DSM 103493</strain>
    </source>
</reference>
<comment type="caution">
    <text evidence="1">The sequence shown here is derived from an EMBL/GenBank/DDBJ whole genome shotgun (WGS) entry which is preliminary data.</text>
</comment>
<evidence type="ECO:0000313" key="2">
    <source>
        <dbReference type="Proteomes" id="UP001139384"/>
    </source>
</evidence>
<dbReference type="RefSeq" id="WP_234760780.1">
    <property type="nucleotide sequence ID" value="NZ_JAKEIP010000005.1"/>
</dbReference>
<keyword evidence="2" id="KW-1185">Reference proteome</keyword>
<sequence length="194" mass="21229">MTEVPNSPAKTVPVLVLPPQAGNTQHYRMRLADHAFDGAPGHPLYGTGSDPRNIVLLPYHTGRCDQSERRVREHAELAADWTRRLKAVGFTVRPARRCGLIATCDLPPTEAVVERHGPVEEFTRKVTFPAHGLGGLLRLVPTHASANYDVLTLDGEVLRSVTELAHGVEALAVHFGLPDDVMNTTFLPTHPAWS</sequence>